<protein>
    <recommendedName>
        <fullName evidence="2">histidine kinase</fullName>
        <ecNumber evidence="2">2.7.13.3</ecNumber>
    </recommendedName>
</protein>
<dbReference type="Gene3D" id="3.30.565.10">
    <property type="entry name" value="Histidine kinase-like ATPase, C-terminal domain"/>
    <property type="match status" value="1"/>
</dbReference>
<organism evidence="8 9">
    <name type="scientific">Neptunicoccus cionae</name>
    <dbReference type="NCBI Taxonomy" id="2035344"/>
    <lineage>
        <taxon>Bacteria</taxon>
        <taxon>Pseudomonadati</taxon>
        <taxon>Pseudomonadota</taxon>
        <taxon>Alphaproteobacteria</taxon>
        <taxon>Rhodobacterales</taxon>
        <taxon>Paracoccaceae</taxon>
        <taxon>Neptunicoccus</taxon>
    </lineage>
</organism>
<dbReference type="PROSITE" id="PS50109">
    <property type="entry name" value="HIS_KIN"/>
    <property type="match status" value="1"/>
</dbReference>
<dbReference type="AlphaFoldDB" id="A0A916QV29"/>
<dbReference type="SUPFAM" id="SSF55874">
    <property type="entry name" value="ATPase domain of HSP90 chaperone/DNA topoisomerase II/histidine kinase"/>
    <property type="match status" value="1"/>
</dbReference>
<evidence type="ECO:0000313" key="8">
    <source>
        <dbReference type="EMBL" id="GGA11946.1"/>
    </source>
</evidence>
<evidence type="ECO:0000256" key="5">
    <source>
        <dbReference type="ARBA" id="ARBA00022777"/>
    </source>
</evidence>
<feature type="domain" description="Histidine kinase" evidence="7">
    <location>
        <begin position="27"/>
        <end position="243"/>
    </location>
</feature>
<accession>A0A916QV29</accession>
<gene>
    <name evidence="8" type="ORF">GCM10011498_10230</name>
</gene>
<dbReference type="GO" id="GO:0004673">
    <property type="term" value="F:protein histidine kinase activity"/>
    <property type="evidence" value="ECO:0007669"/>
    <property type="project" value="UniProtKB-EC"/>
</dbReference>
<dbReference type="Proteomes" id="UP000628017">
    <property type="component" value="Unassembled WGS sequence"/>
</dbReference>
<dbReference type="InterPro" id="IPR003594">
    <property type="entry name" value="HATPase_dom"/>
</dbReference>
<evidence type="ECO:0000259" key="7">
    <source>
        <dbReference type="PROSITE" id="PS50109"/>
    </source>
</evidence>
<keyword evidence="6" id="KW-0067">ATP-binding</keyword>
<dbReference type="PRINTS" id="PR00344">
    <property type="entry name" value="BCTRLSENSOR"/>
</dbReference>
<reference evidence="8" key="2">
    <citation type="submission" date="2020-09" db="EMBL/GenBank/DDBJ databases">
        <authorList>
            <person name="Sun Q."/>
            <person name="Zhou Y."/>
        </authorList>
    </citation>
    <scope>NUCLEOTIDE SEQUENCE</scope>
    <source>
        <strain evidence="8">CGMCC 1.15880</strain>
    </source>
</reference>
<dbReference type="PANTHER" id="PTHR44936">
    <property type="entry name" value="SENSOR PROTEIN CREC"/>
    <property type="match status" value="1"/>
</dbReference>
<name>A0A916QV29_9RHOB</name>
<evidence type="ECO:0000313" key="9">
    <source>
        <dbReference type="Proteomes" id="UP000628017"/>
    </source>
</evidence>
<comment type="catalytic activity">
    <reaction evidence="1">
        <text>ATP + protein L-histidine = ADP + protein N-phospho-L-histidine.</text>
        <dbReference type="EC" id="2.7.13.3"/>
    </reaction>
</comment>
<reference evidence="8" key="1">
    <citation type="journal article" date="2014" name="Int. J. Syst. Evol. Microbiol.">
        <title>Complete genome sequence of Corynebacterium casei LMG S-19264T (=DSM 44701T), isolated from a smear-ripened cheese.</title>
        <authorList>
            <consortium name="US DOE Joint Genome Institute (JGI-PGF)"/>
            <person name="Walter F."/>
            <person name="Albersmeier A."/>
            <person name="Kalinowski J."/>
            <person name="Ruckert C."/>
        </authorList>
    </citation>
    <scope>NUCLEOTIDE SEQUENCE</scope>
    <source>
        <strain evidence="8">CGMCC 1.15880</strain>
    </source>
</reference>
<sequence>MLKLKQPTGNFTVIHTRASAADQLLYKITHDLSETVRALVELPKWICEDLADAHTNVSADVQENLDALIVNGTRLETLISGLQTYSRVGLHQILSVVDLPTKMAEFRQSITLPTTVELTTTCNTNSIQVYEPDFSNLCLALLDNAVKHRDNHTSSLRLSIISSDHLVEIEMEDNGPGISKELRSKATHVLTTLRSKDEVEGNGIGLALAQKVTDSYRGSLYLETAFPKINRGLRVRALLNDPAIGWGNKVKNNAFGLINS</sequence>
<proteinExistence type="predicted"/>
<dbReference type="InterPro" id="IPR004358">
    <property type="entry name" value="Sig_transdc_His_kin-like_C"/>
</dbReference>
<keyword evidence="5" id="KW-0418">Kinase</keyword>
<dbReference type="Pfam" id="PF02518">
    <property type="entry name" value="HATPase_c"/>
    <property type="match status" value="1"/>
</dbReference>
<dbReference type="InterPro" id="IPR036890">
    <property type="entry name" value="HATPase_C_sf"/>
</dbReference>
<keyword evidence="3" id="KW-0808">Transferase</keyword>
<dbReference type="SMART" id="SM00387">
    <property type="entry name" value="HATPase_c"/>
    <property type="match status" value="1"/>
</dbReference>
<evidence type="ECO:0000256" key="2">
    <source>
        <dbReference type="ARBA" id="ARBA00012438"/>
    </source>
</evidence>
<dbReference type="PANTHER" id="PTHR44936:SF10">
    <property type="entry name" value="SENSOR PROTEIN RSTB"/>
    <property type="match status" value="1"/>
</dbReference>
<evidence type="ECO:0000256" key="4">
    <source>
        <dbReference type="ARBA" id="ARBA00022741"/>
    </source>
</evidence>
<dbReference type="InterPro" id="IPR005467">
    <property type="entry name" value="His_kinase_dom"/>
</dbReference>
<evidence type="ECO:0000256" key="6">
    <source>
        <dbReference type="ARBA" id="ARBA00022840"/>
    </source>
</evidence>
<comment type="caution">
    <text evidence="8">The sequence shown here is derived from an EMBL/GenBank/DDBJ whole genome shotgun (WGS) entry which is preliminary data.</text>
</comment>
<dbReference type="GO" id="GO:0005524">
    <property type="term" value="F:ATP binding"/>
    <property type="evidence" value="ECO:0007669"/>
    <property type="project" value="UniProtKB-KW"/>
</dbReference>
<keyword evidence="4" id="KW-0547">Nucleotide-binding</keyword>
<dbReference type="EC" id="2.7.13.3" evidence="2"/>
<evidence type="ECO:0000256" key="3">
    <source>
        <dbReference type="ARBA" id="ARBA00022679"/>
    </source>
</evidence>
<evidence type="ECO:0000256" key="1">
    <source>
        <dbReference type="ARBA" id="ARBA00000085"/>
    </source>
</evidence>
<dbReference type="InterPro" id="IPR050980">
    <property type="entry name" value="2C_sensor_his_kinase"/>
</dbReference>
<dbReference type="EMBL" id="BMKA01000001">
    <property type="protein sequence ID" value="GGA11946.1"/>
    <property type="molecule type" value="Genomic_DNA"/>
</dbReference>
<keyword evidence="9" id="KW-1185">Reference proteome</keyword>